<evidence type="ECO:0000256" key="3">
    <source>
        <dbReference type="ARBA" id="ARBA00022692"/>
    </source>
</evidence>
<name>A0ABW0BDJ5_9ACTN</name>
<evidence type="ECO:0000256" key="1">
    <source>
        <dbReference type="ARBA" id="ARBA00004141"/>
    </source>
</evidence>
<evidence type="ECO:0000313" key="7">
    <source>
        <dbReference type="EMBL" id="MFC5175250.1"/>
    </source>
</evidence>
<comment type="subcellular location">
    <subcellularLocation>
        <location evidence="1">Membrane</location>
        <topology evidence="1">Multi-pass membrane protein</topology>
    </subcellularLocation>
</comment>
<evidence type="ECO:0000313" key="8">
    <source>
        <dbReference type="Proteomes" id="UP001596087"/>
    </source>
</evidence>
<reference evidence="8" key="1">
    <citation type="journal article" date="2019" name="Int. J. Syst. Evol. Microbiol.">
        <title>The Global Catalogue of Microorganisms (GCM) 10K type strain sequencing project: providing services to taxonomists for standard genome sequencing and annotation.</title>
        <authorList>
            <consortium name="The Broad Institute Genomics Platform"/>
            <consortium name="The Broad Institute Genome Sequencing Center for Infectious Disease"/>
            <person name="Wu L."/>
            <person name="Ma J."/>
        </authorList>
    </citation>
    <scope>NUCLEOTIDE SEQUENCE [LARGE SCALE GENOMIC DNA]</scope>
    <source>
        <strain evidence="8">DFY41</strain>
    </source>
</reference>
<feature type="transmembrane region" description="Helical" evidence="6">
    <location>
        <begin position="32"/>
        <end position="49"/>
    </location>
</feature>
<organism evidence="7 8">
    <name type="scientific">Nocardioides taihuensis</name>
    <dbReference type="NCBI Taxonomy" id="1835606"/>
    <lineage>
        <taxon>Bacteria</taxon>
        <taxon>Bacillati</taxon>
        <taxon>Actinomycetota</taxon>
        <taxon>Actinomycetes</taxon>
        <taxon>Propionibacteriales</taxon>
        <taxon>Nocardioidaceae</taxon>
        <taxon>Nocardioides</taxon>
    </lineage>
</organism>
<dbReference type="PANTHER" id="PTHR31885">
    <property type="entry name" value="GH04784P"/>
    <property type="match status" value="1"/>
</dbReference>
<comment type="similarity">
    <text evidence="2">Belongs to the TMEM86 family.</text>
</comment>
<keyword evidence="4 6" id="KW-1133">Transmembrane helix</keyword>
<sequence>MRVASRVLLVAFVVAALAQVLAQVLDLDVLYVVTKPLLMPLLLGFLLASAPLEGRLLRATAAALAWSWLGDLALMPEGDVWFLLGLLAFLLAHVCYLVGFATTYADGPLDRNKLLVVPYAAWFVLLLVVLGPDLGSMLLPVAVYGVVLCAMAALATGVNATTAVGAIIFVVSDSTLAATALTDRFAFDGDGAVVMLTYCLGQLLIVLGVLAASRPVSDRVPTAPPTS</sequence>
<gene>
    <name evidence="7" type="ORF">ACFPGP_01120</name>
</gene>
<dbReference type="Pfam" id="PF07947">
    <property type="entry name" value="YhhN"/>
    <property type="match status" value="1"/>
</dbReference>
<feature type="transmembrane region" description="Helical" evidence="6">
    <location>
        <begin position="114"/>
        <end position="131"/>
    </location>
</feature>
<dbReference type="EMBL" id="JBHSKD010000002">
    <property type="protein sequence ID" value="MFC5175250.1"/>
    <property type="molecule type" value="Genomic_DNA"/>
</dbReference>
<feature type="transmembrane region" description="Helical" evidence="6">
    <location>
        <begin position="137"/>
        <end position="156"/>
    </location>
</feature>
<dbReference type="InterPro" id="IPR012506">
    <property type="entry name" value="TMEM86B-like"/>
</dbReference>
<evidence type="ECO:0000256" key="4">
    <source>
        <dbReference type="ARBA" id="ARBA00022989"/>
    </source>
</evidence>
<evidence type="ECO:0000256" key="2">
    <source>
        <dbReference type="ARBA" id="ARBA00007375"/>
    </source>
</evidence>
<dbReference type="PANTHER" id="PTHR31885:SF6">
    <property type="entry name" value="GH04784P"/>
    <property type="match status" value="1"/>
</dbReference>
<keyword evidence="8" id="KW-1185">Reference proteome</keyword>
<comment type="caution">
    <text evidence="7">The sequence shown here is derived from an EMBL/GenBank/DDBJ whole genome shotgun (WGS) entry which is preliminary data.</text>
</comment>
<keyword evidence="5 6" id="KW-0472">Membrane</keyword>
<proteinExistence type="inferred from homology"/>
<feature type="transmembrane region" description="Helical" evidence="6">
    <location>
        <begin position="193"/>
        <end position="212"/>
    </location>
</feature>
<dbReference type="RefSeq" id="WP_378585713.1">
    <property type="nucleotide sequence ID" value="NZ_JBHSKD010000002.1"/>
</dbReference>
<evidence type="ECO:0000256" key="6">
    <source>
        <dbReference type="SAM" id="Phobius"/>
    </source>
</evidence>
<protein>
    <submittedName>
        <fullName evidence="7">Lysoplasmalogenase</fullName>
    </submittedName>
</protein>
<evidence type="ECO:0000256" key="5">
    <source>
        <dbReference type="ARBA" id="ARBA00023136"/>
    </source>
</evidence>
<dbReference type="Proteomes" id="UP001596087">
    <property type="component" value="Unassembled WGS sequence"/>
</dbReference>
<keyword evidence="3 6" id="KW-0812">Transmembrane</keyword>
<feature type="transmembrane region" description="Helical" evidence="6">
    <location>
        <begin position="80"/>
        <end position="102"/>
    </location>
</feature>
<accession>A0ABW0BDJ5</accession>